<proteinExistence type="predicted"/>
<feature type="transmembrane region" description="Helical" evidence="1">
    <location>
        <begin position="6"/>
        <end position="24"/>
    </location>
</feature>
<keyword evidence="1" id="KW-0812">Transmembrane</keyword>
<evidence type="ECO:0000313" key="3">
    <source>
        <dbReference type="Proteomes" id="UP000509597"/>
    </source>
</evidence>
<keyword evidence="3" id="KW-1185">Reference proteome</keyword>
<dbReference type="KEGG" id="chiz:HQ393_04650"/>
<gene>
    <name evidence="2" type="ORF">HQ393_04650</name>
</gene>
<protein>
    <submittedName>
        <fullName evidence="2">Uncharacterized protein</fullName>
    </submittedName>
</protein>
<evidence type="ECO:0000313" key="2">
    <source>
        <dbReference type="EMBL" id="QLG87601.1"/>
    </source>
</evidence>
<keyword evidence="1" id="KW-1133">Transmembrane helix</keyword>
<sequence length="143" mass="15188">MATVKLNTPTGLYVVGGLIALLWLKATLNGRTMGEEAAKTAWDATGGAVTTGAQKYAKDTYKAATDKADEEFISTVRGLTGVSPANFAEQQIIISYRPTASAWMDGLPILGLVPAAQAYLAAQAVKEYRSTNIGKSLKQWGVY</sequence>
<dbReference type="Proteomes" id="UP000509597">
    <property type="component" value="Chromosome"/>
</dbReference>
<dbReference type="AlphaFoldDB" id="A0A7H9BI27"/>
<keyword evidence="1" id="KW-0472">Membrane</keyword>
<name>A0A7H9BI27_9NEIS</name>
<evidence type="ECO:0000256" key="1">
    <source>
        <dbReference type="SAM" id="Phobius"/>
    </source>
</evidence>
<dbReference type="EMBL" id="CP058627">
    <property type="protein sequence ID" value="QLG87601.1"/>
    <property type="molecule type" value="Genomic_DNA"/>
</dbReference>
<reference evidence="2 3" key="1">
    <citation type="submission" date="2020-07" db="EMBL/GenBank/DDBJ databases">
        <title>Complete genome sequence of Chitinibacter sp. 2T18.</title>
        <authorList>
            <person name="Bae J.-W."/>
            <person name="Choi J.-W."/>
        </authorList>
    </citation>
    <scope>NUCLEOTIDE SEQUENCE [LARGE SCALE GENOMIC DNA]</scope>
    <source>
        <strain evidence="2 3">2T18</strain>
    </source>
</reference>
<organism evidence="2 3">
    <name type="scientific">Chitinibacter bivalviorum</name>
    <dbReference type="NCBI Taxonomy" id="2739434"/>
    <lineage>
        <taxon>Bacteria</taxon>
        <taxon>Pseudomonadati</taxon>
        <taxon>Pseudomonadota</taxon>
        <taxon>Betaproteobacteria</taxon>
        <taxon>Neisseriales</taxon>
        <taxon>Chitinibacteraceae</taxon>
        <taxon>Chitinibacter</taxon>
    </lineage>
</organism>
<accession>A0A7H9BI27</accession>
<dbReference type="RefSeq" id="WP_179357683.1">
    <property type="nucleotide sequence ID" value="NZ_CP058627.1"/>
</dbReference>